<accession>A0A1E3IIG8</accession>
<organism evidence="10 11">
    <name type="scientific">Cryptococcus depauperatus CBS 7841</name>
    <dbReference type="NCBI Taxonomy" id="1295531"/>
    <lineage>
        <taxon>Eukaryota</taxon>
        <taxon>Fungi</taxon>
        <taxon>Dikarya</taxon>
        <taxon>Basidiomycota</taxon>
        <taxon>Agaricomycotina</taxon>
        <taxon>Tremellomycetes</taxon>
        <taxon>Tremellales</taxon>
        <taxon>Cryptococcaceae</taxon>
        <taxon>Cryptococcus</taxon>
    </lineage>
</organism>
<reference evidence="10" key="3">
    <citation type="submission" date="2024-01" db="EMBL/GenBank/DDBJ databases">
        <authorList>
            <person name="Coelho M.A."/>
            <person name="David-Palma M."/>
            <person name="Shea T."/>
            <person name="Sun S."/>
            <person name="Cuomo C.A."/>
            <person name="Heitman J."/>
        </authorList>
    </citation>
    <scope>NUCLEOTIDE SEQUENCE</scope>
    <source>
        <strain evidence="10">CBS 7841</strain>
    </source>
</reference>
<keyword evidence="4 8" id="KW-0805">Transcription regulation</keyword>
<dbReference type="KEGG" id="cdep:91088572"/>
<evidence type="ECO:0000256" key="3">
    <source>
        <dbReference type="ARBA" id="ARBA00020631"/>
    </source>
</evidence>
<protein>
    <recommendedName>
        <fullName evidence="3 8">Mediator of RNA polymerase II transcription subunit 7</fullName>
    </recommendedName>
</protein>
<dbReference type="Proteomes" id="UP000094043">
    <property type="component" value="Chromosome 5"/>
</dbReference>
<dbReference type="GO" id="GO:0006357">
    <property type="term" value="P:regulation of transcription by RNA polymerase II"/>
    <property type="evidence" value="ECO:0007669"/>
    <property type="project" value="InterPro"/>
</dbReference>
<reference evidence="10" key="2">
    <citation type="journal article" date="2022" name="Elife">
        <title>Obligate sexual reproduction of a homothallic fungus closely related to the Cryptococcus pathogenic species complex.</title>
        <authorList>
            <person name="Passer A.R."/>
            <person name="Clancey S.A."/>
            <person name="Shea T."/>
            <person name="David-Palma M."/>
            <person name="Averette A.F."/>
            <person name="Boekhout T."/>
            <person name="Porcel B.M."/>
            <person name="Nowrousian M."/>
            <person name="Cuomo C.A."/>
            <person name="Sun S."/>
            <person name="Heitman J."/>
            <person name="Coelho M.A."/>
        </authorList>
    </citation>
    <scope>NUCLEOTIDE SEQUENCE</scope>
    <source>
        <strain evidence="10">CBS 7841</strain>
    </source>
</reference>
<comment type="function">
    <text evidence="8">Component of the Mediator complex, a coactivator involved in the regulated transcription of nearly all RNA polymerase II-dependent genes. Mediator functions as a bridge to convey information from gene-specific regulatory proteins to the basal RNA polymerase II transcription machinery.</text>
</comment>
<dbReference type="OrthoDB" id="10253553at2759"/>
<evidence type="ECO:0000256" key="4">
    <source>
        <dbReference type="ARBA" id="ARBA00023015"/>
    </source>
</evidence>
<comment type="similarity">
    <text evidence="2 8">Belongs to the Mediator complex subunit 7 family.</text>
</comment>
<dbReference type="Gene3D" id="6.10.140.1520">
    <property type="match status" value="1"/>
</dbReference>
<evidence type="ECO:0000256" key="1">
    <source>
        <dbReference type="ARBA" id="ARBA00004123"/>
    </source>
</evidence>
<evidence type="ECO:0000256" key="5">
    <source>
        <dbReference type="ARBA" id="ARBA00023159"/>
    </source>
</evidence>
<dbReference type="Pfam" id="PF05983">
    <property type="entry name" value="Med7"/>
    <property type="match status" value="1"/>
</dbReference>
<dbReference type="GeneID" id="91088572"/>
<dbReference type="Gene3D" id="6.10.140.200">
    <property type="match status" value="1"/>
</dbReference>
<sequence length="246" mass="28295">MNNSQPDDKLPITNTVFPPPPSYYKQFTHENVQRYETLTGKPFNPREKGKCRAKMDEKVDVERIEVDDHGDRREVELTTEEREELKDLEERFKKPRADWVQEEGRWMCFNNVYTTEPTIPTAESIGVEPFVDPAEEPQTSLPPLLHSFLHTLLLLLDTLTMTPRKSSALEAAGWDSEGNQYIQHLANLSMNMMVASNQLRTAQSEATLVLLMEKELAERRKQTEKLHAKCAEIAKGIKTLRELGEN</sequence>
<keyword evidence="11" id="KW-1185">Reference proteome</keyword>
<dbReference type="EMBL" id="CP143788">
    <property type="protein sequence ID" value="WVN89146.1"/>
    <property type="molecule type" value="Genomic_DNA"/>
</dbReference>
<evidence type="ECO:0000256" key="7">
    <source>
        <dbReference type="ARBA" id="ARBA00023242"/>
    </source>
</evidence>
<keyword evidence="6 8" id="KW-0804">Transcription</keyword>
<feature type="region of interest" description="Disordered" evidence="9">
    <location>
        <begin position="1"/>
        <end position="21"/>
    </location>
</feature>
<dbReference type="GO" id="GO:0016592">
    <property type="term" value="C:mediator complex"/>
    <property type="evidence" value="ECO:0007669"/>
    <property type="project" value="InterPro"/>
</dbReference>
<evidence type="ECO:0000256" key="2">
    <source>
        <dbReference type="ARBA" id="ARBA00009994"/>
    </source>
</evidence>
<dbReference type="InterPro" id="IPR037212">
    <property type="entry name" value="Med7/Med21-like"/>
</dbReference>
<dbReference type="GO" id="GO:0070847">
    <property type="term" value="C:core mediator complex"/>
    <property type="evidence" value="ECO:0007669"/>
    <property type="project" value="TreeGrafter"/>
</dbReference>
<keyword evidence="5 8" id="KW-0010">Activator</keyword>
<evidence type="ECO:0000256" key="6">
    <source>
        <dbReference type="ARBA" id="ARBA00023163"/>
    </source>
</evidence>
<evidence type="ECO:0000256" key="8">
    <source>
        <dbReference type="RuleBase" id="RU364060"/>
    </source>
</evidence>
<name>A0A1E3IIG8_9TREE</name>
<evidence type="ECO:0000313" key="11">
    <source>
        <dbReference type="Proteomes" id="UP000094043"/>
    </source>
</evidence>
<dbReference type="PANTHER" id="PTHR21428:SF11">
    <property type="entry name" value="MEDIATOR OF RNA POLYMERASE II TRANSCRIPTION SUBUNIT 7"/>
    <property type="match status" value="1"/>
</dbReference>
<comment type="subunit">
    <text evidence="8">Component of the Mediator complex.</text>
</comment>
<feature type="compositionally biased region" description="Basic and acidic residues" evidence="9">
    <location>
        <begin position="1"/>
        <end position="10"/>
    </location>
</feature>
<proteinExistence type="inferred from homology"/>
<dbReference type="RefSeq" id="XP_066069846.1">
    <property type="nucleotide sequence ID" value="XM_066213749.1"/>
</dbReference>
<dbReference type="InterPro" id="IPR009244">
    <property type="entry name" value="Mediatior_Med7"/>
</dbReference>
<evidence type="ECO:0000313" key="10">
    <source>
        <dbReference type="EMBL" id="WVN89146.1"/>
    </source>
</evidence>
<evidence type="ECO:0000256" key="9">
    <source>
        <dbReference type="SAM" id="MobiDB-lite"/>
    </source>
</evidence>
<dbReference type="SUPFAM" id="SSF140718">
    <property type="entry name" value="Mediator hinge subcomplex-like"/>
    <property type="match status" value="1"/>
</dbReference>
<dbReference type="InterPro" id="IPR044888">
    <property type="entry name" value="Mediatior_Med7_sf"/>
</dbReference>
<reference evidence="10" key="1">
    <citation type="submission" date="2016-06" db="EMBL/GenBank/DDBJ databases">
        <authorList>
            <person name="Cuomo C."/>
            <person name="Litvintseva A."/>
            <person name="Heitman J."/>
            <person name="Chen Y."/>
            <person name="Sun S."/>
            <person name="Springer D."/>
            <person name="Dromer F."/>
            <person name="Young S."/>
            <person name="Zeng Q."/>
            <person name="Chapman S."/>
            <person name="Gujja S."/>
            <person name="Saif S."/>
            <person name="Birren B."/>
        </authorList>
    </citation>
    <scope>NUCLEOTIDE SEQUENCE</scope>
    <source>
        <strain evidence="10">CBS 7841</strain>
    </source>
</reference>
<keyword evidence="7 8" id="KW-0539">Nucleus</keyword>
<dbReference type="GO" id="GO:0003712">
    <property type="term" value="F:transcription coregulator activity"/>
    <property type="evidence" value="ECO:0007669"/>
    <property type="project" value="InterPro"/>
</dbReference>
<dbReference type="AlphaFoldDB" id="A0A1E3IIG8"/>
<gene>
    <name evidence="10" type="ORF">L203_104362</name>
</gene>
<dbReference type="VEuPathDB" id="FungiDB:L203_03298"/>
<dbReference type="PANTHER" id="PTHR21428">
    <property type="entry name" value="MEDIATOR OF RNA POLYMERASE II TRANSCRIPTION SUBUNIT 7"/>
    <property type="match status" value="1"/>
</dbReference>
<comment type="subcellular location">
    <subcellularLocation>
        <location evidence="1 8">Nucleus</location>
    </subcellularLocation>
</comment>